<dbReference type="GO" id="GO:0009055">
    <property type="term" value="F:electron transfer activity"/>
    <property type="evidence" value="ECO:0007669"/>
    <property type="project" value="TreeGrafter"/>
</dbReference>
<dbReference type="Pfam" id="PF02525">
    <property type="entry name" value="Flavodoxin_2"/>
    <property type="match status" value="1"/>
</dbReference>
<dbReference type="InterPro" id="IPR003680">
    <property type="entry name" value="Flavodoxin_fold"/>
</dbReference>
<gene>
    <name evidence="3" type="ORF">HNQ88_003838</name>
</gene>
<dbReference type="InterPro" id="IPR029039">
    <property type="entry name" value="Flavoprotein-like_sf"/>
</dbReference>
<dbReference type="EMBL" id="JAVDQD010000005">
    <property type="protein sequence ID" value="MDR6240762.1"/>
    <property type="molecule type" value="Genomic_DNA"/>
</dbReference>
<dbReference type="InterPro" id="IPR046980">
    <property type="entry name" value="KefG/KefF"/>
</dbReference>
<dbReference type="PANTHER" id="PTHR47307:SF1">
    <property type="entry name" value="GLUTATHIONE-REGULATED POTASSIUM-EFFLUX SYSTEM ANCILLARY PROTEIN KEFG"/>
    <property type="match status" value="1"/>
</dbReference>
<feature type="domain" description="Flavodoxin-like fold" evidence="2">
    <location>
        <begin position="1"/>
        <end position="165"/>
    </location>
</feature>
<reference evidence="3" key="1">
    <citation type="submission" date="2023-07" db="EMBL/GenBank/DDBJ databases">
        <title>Genomic Encyclopedia of Type Strains, Phase IV (KMG-IV): sequencing the most valuable type-strain genomes for metagenomic binning, comparative biology and taxonomic classification.</title>
        <authorList>
            <person name="Goeker M."/>
        </authorList>
    </citation>
    <scope>NUCLEOTIDE SEQUENCE</scope>
    <source>
        <strain evidence="3">DSM 26174</strain>
    </source>
</reference>
<dbReference type="SUPFAM" id="SSF52218">
    <property type="entry name" value="Flavoproteins"/>
    <property type="match status" value="1"/>
</dbReference>
<proteinExistence type="predicted"/>
<evidence type="ECO:0000313" key="3">
    <source>
        <dbReference type="EMBL" id="MDR6240762.1"/>
    </source>
</evidence>
<dbReference type="GO" id="GO:0003955">
    <property type="term" value="F:NAD(P)H dehydrogenase (quinone) activity"/>
    <property type="evidence" value="ECO:0007669"/>
    <property type="project" value="TreeGrafter"/>
</dbReference>
<dbReference type="Gene3D" id="3.40.50.360">
    <property type="match status" value="1"/>
</dbReference>
<evidence type="ECO:0000256" key="1">
    <source>
        <dbReference type="ARBA" id="ARBA00023002"/>
    </source>
</evidence>
<sequence>MNALMIVAHPNLDESIANKNIAEIMSDKGVSVRNIMDLYPDYKVDIEAEQLALMEADTIIFQYPFYWYNMPAILKQWFDEVFSFNFAYGPEGDKLKGKNFLLSFTVGGPADSYSPIGYNHFRIEEFTKPMEQTAYLAQMTFLAPVYEHGMVYVPNVYNTKEAVEERAAKQADRLVKILDDLESTAPEHMINEFVKDWFAHFDKMADDGYFNHHLDKQAKLKFVEGEYIGHEGFSEWYKEIKKLIKPDNEHIIKSISINKHDDYYKVDLTVNLKADTYHDGFIDLNVKETWKVAITRDGRVKIHEYKVSTI</sequence>
<organism evidence="3 4">
    <name type="scientific">Aureibacter tunicatorum</name>
    <dbReference type="NCBI Taxonomy" id="866807"/>
    <lineage>
        <taxon>Bacteria</taxon>
        <taxon>Pseudomonadati</taxon>
        <taxon>Bacteroidota</taxon>
        <taxon>Cytophagia</taxon>
        <taxon>Cytophagales</taxon>
        <taxon>Persicobacteraceae</taxon>
        <taxon>Aureibacter</taxon>
    </lineage>
</organism>
<dbReference type="RefSeq" id="WP_309940972.1">
    <property type="nucleotide sequence ID" value="NZ_AP025306.1"/>
</dbReference>
<evidence type="ECO:0000313" key="4">
    <source>
        <dbReference type="Proteomes" id="UP001185092"/>
    </source>
</evidence>
<dbReference type="PANTHER" id="PTHR47307">
    <property type="entry name" value="GLUTATHIONE-REGULATED POTASSIUM-EFFLUX SYSTEM ANCILLARY PROTEIN KEFG"/>
    <property type="match status" value="1"/>
</dbReference>
<protein>
    <submittedName>
        <fullName evidence="3">NADPH-quinone reductase</fullName>
    </submittedName>
</protein>
<dbReference type="GO" id="GO:0010181">
    <property type="term" value="F:FMN binding"/>
    <property type="evidence" value="ECO:0007669"/>
    <property type="project" value="TreeGrafter"/>
</dbReference>
<evidence type="ECO:0000259" key="2">
    <source>
        <dbReference type="Pfam" id="PF02525"/>
    </source>
</evidence>
<dbReference type="Proteomes" id="UP001185092">
    <property type="component" value="Unassembled WGS sequence"/>
</dbReference>
<keyword evidence="4" id="KW-1185">Reference proteome</keyword>
<dbReference type="AlphaFoldDB" id="A0AAE4BUH4"/>
<name>A0AAE4BUH4_9BACT</name>
<accession>A0AAE4BUH4</accession>
<comment type="caution">
    <text evidence="3">The sequence shown here is derived from an EMBL/GenBank/DDBJ whole genome shotgun (WGS) entry which is preliminary data.</text>
</comment>
<keyword evidence="1" id="KW-0560">Oxidoreductase</keyword>